<dbReference type="PANTHER" id="PTHR22914">
    <property type="entry name" value="CHITIN SYNTHASE"/>
    <property type="match status" value="1"/>
</dbReference>
<dbReference type="GO" id="GO:0005524">
    <property type="term" value="F:ATP binding"/>
    <property type="evidence" value="ECO:0007669"/>
    <property type="project" value="UniProtKB-UniRule"/>
</dbReference>
<dbReference type="Gene3D" id="1.10.10.60">
    <property type="entry name" value="Homeodomain-like"/>
    <property type="match status" value="1"/>
</dbReference>
<dbReference type="GO" id="GO:0004100">
    <property type="term" value="F:chitin synthase activity"/>
    <property type="evidence" value="ECO:0007669"/>
    <property type="project" value="UniProtKB-EC"/>
</dbReference>
<keyword evidence="8 12" id="KW-0518">Myosin</keyword>
<comment type="similarity">
    <text evidence="12">Belongs to the TRAFAC class myosin-kinesin ATPase superfamily. Myosin family.</text>
</comment>
<evidence type="ECO:0000313" key="19">
    <source>
        <dbReference type="Proteomes" id="UP000317494"/>
    </source>
</evidence>
<feature type="domain" description="Myosin motor" evidence="15">
    <location>
        <begin position="1"/>
        <end position="396"/>
    </location>
</feature>
<name>A0A507DBT3_9FUNG</name>
<dbReference type="Pfam" id="PF00063">
    <property type="entry name" value="Myosin_head"/>
    <property type="match status" value="1"/>
</dbReference>
<dbReference type="GO" id="GO:0003774">
    <property type="term" value="F:cytoskeletal motor activity"/>
    <property type="evidence" value="ECO:0007669"/>
    <property type="project" value="UniProtKB-UniRule"/>
</dbReference>
<evidence type="ECO:0000256" key="6">
    <source>
        <dbReference type="ARBA" id="ARBA00022692"/>
    </source>
</evidence>
<evidence type="ECO:0000256" key="11">
    <source>
        <dbReference type="ARBA" id="ARBA00023180"/>
    </source>
</evidence>
<dbReference type="GO" id="GO:0005886">
    <property type="term" value="C:plasma membrane"/>
    <property type="evidence" value="ECO:0007669"/>
    <property type="project" value="UniProtKB-SubCell"/>
</dbReference>
<dbReference type="GO" id="GO:0003779">
    <property type="term" value="F:actin binding"/>
    <property type="evidence" value="ECO:0007669"/>
    <property type="project" value="UniProtKB-KW"/>
</dbReference>
<dbReference type="STRING" id="286115.A0A507DBT3"/>
<feature type="binding site" evidence="12">
    <location>
        <begin position="111"/>
        <end position="118"/>
    </location>
    <ligand>
        <name>ATP</name>
        <dbReference type="ChEBI" id="CHEBI:30616"/>
    </ligand>
</feature>
<keyword evidence="11" id="KW-0325">Glycoprotein</keyword>
<evidence type="ECO:0000256" key="14">
    <source>
        <dbReference type="SAM" id="Phobius"/>
    </source>
</evidence>
<evidence type="ECO:0000256" key="1">
    <source>
        <dbReference type="ARBA" id="ARBA00004651"/>
    </source>
</evidence>
<evidence type="ECO:0000313" key="20">
    <source>
        <dbReference type="Proteomes" id="UP000320475"/>
    </source>
</evidence>
<feature type="region of interest" description="Disordered" evidence="13">
    <location>
        <begin position="1672"/>
        <end position="1740"/>
    </location>
</feature>
<dbReference type="SUPFAM" id="SSF109715">
    <property type="entry name" value="DEK C-terminal domain"/>
    <property type="match status" value="1"/>
</dbReference>
<evidence type="ECO:0000313" key="17">
    <source>
        <dbReference type="EMBL" id="TPX48765.1"/>
    </source>
</evidence>
<dbReference type="Gene3D" id="3.40.850.10">
    <property type="entry name" value="Kinesin motor domain"/>
    <property type="match status" value="1"/>
</dbReference>
<dbReference type="Proteomes" id="UP000317494">
    <property type="component" value="Unassembled WGS sequence"/>
</dbReference>
<evidence type="ECO:0000256" key="10">
    <source>
        <dbReference type="ARBA" id="ARBA00023175"/>
    </source>
</evidence>
<keyword evidence="6 14" id="KW-0812">Transmembrane</keyword>
<dbReference type="InterPro" id="IPR014876">
    <property type="entry name" value="DEK_C"/>
</dbReference>
<comment type="caution">
    <text evidence="12">Lacks conserved residue(s) required for the propagation of feature annotation.</text>
</comment>
<feature type="region of interest" description="Disordered" evidence="13">
    <location>
        <begin position="708"/>
        <end position="727"/>
    </location>
</feature>
<dbReference type="InterPro" id="IPR004835">
    <property type="entry name" value="Chitin_synth"/>
</dbReference>
<dbReference type="InterPro" id="IPR027417">
    <property type="entry name" value="P-loop_NTPase"/>
</dbReference>
<dbReference type="SMART" id="SM01117">
    <property type="entry name" value="Cyt-b5"/>
    <property type="match status" value="2"/>
</dbReference>
<keyword evidence="12" id="KW-0547">Nucleotide-binding</keyword>
<comment type="caution">
    <text evidence="17">The sequence shown here is derived from an EMBL/GenBank/DDBJ whole genome shotgun (WGS) entry which is preliminary data.</text>
</comment>
<dbReference type="EMBL" id="QEAN01000006">
    <property type="protein sequence ID" value="TPX54351.1"/>
    <property type="molecule type" value="Genomic_DNA"/>
</dbReference>
<keyword evidence="10 12" id="KW-0505">Motor protein</keyword>
<evidence type="ECO:0000256" key="8">
    <source>
        <dbReference type="ARBA" id="ARBA00023123"/>
    </source>
</evidence>
<dbReference type="Gene3D" id="1.10.10.820">
    <property type="match status" value="1"/>
</dbReference>
<dbReference type="Proteomes" id="UP000320475">
    <property type="component" value="Unassembled WGS sequence"/>
</dbReference>
<evidence type="ECO:0000313" key="18">
    <source>
        <dbReference type="EMBL" id="TPX54351.1"/>
    </source>
</evidence>
<dbReference type="GO" id="GO:0030428">
    <property type="term" value="C:cell septum"/>
    <property type="evidence" value="ECO:0007669"/>
    <property type="project" value="TreeGrafter"/>
</dbReference>
<accession>A0A507DBT3</accession>
<feature type="transmembrane region" description="Helical" evidence="14">
    <location>
        <begin position="1474"/>
        <end position="1495"/>
    </location>
</feature>
<dbReference type="InterPro" id="IPR036961">
    <property type="entry name" value="Kinesin_motor_dom_sf"/>
</dbReference>
<dbReference type="InterPro" id="IPR001199">
    <property type="entry name" value="Cyt_B5-like_heme/steroid-bd"/>
</dbReference>
<evidence type="ECO:0000256" key="9">
    <source>
        <dbReference type="ARBA" id="ARBA00023136"/>
    </source>
</evidence>
<dbReference type="VEuPathDB" id="FungiDB:SeMB42_g00328"/>
<evidence type="ECO:0000256" key="7">
    <source>
        <dbReference type="ARBA" id="ARBA00022989"/>
    </source>
</evidence>
<keyword evidence="4" id="KW-0328">Glycosyltransferase</keyword>
<evidence type="ECO:0000256" key="4">
    <source>
        <dbReference type="ARBA" id="ARBA00022676"/>
    </source>
</evidence>
<protein>
    <recommendedName>
        <fullName evidence="2">chitin synthase</fullName>
        <ecNumber evidence="2">2.4.1.16</ecNumber>
    </recommendedName>
</protein>
<dbReference type="PROSITE" id="PS51998">
    <property type="entry name" value="DEK_C"/>
    <property type="match status" value="1"/>
</dbReference>
<evidence type="ECO:0000256" key="5">
    <source>
        <dbReference type="ARBA" id="ARBA00022679"/>
    </source>
</evidence>
<dbReference type="PRINTS" id="PR00193">
    <property type="entry name" value="MYOSINHEAVY"/>
</dbReference>
<evidence type="ECO:0000259" key="16">
    <source>
        <dbReference type="PROSITE" id="PS51998"/>
    </source>
</evidence>
<dbReference type="SUPFAM" id="SSF55856">
    <property type="entry name" value="Cytochrome b5-like heme/steroid binding domain"/>
    <property type="match status" value="1"/>
</dbReference>
<keyword evidence="7 14" id="KW-1133">Transmembrane helix</keyword>
<organism evidence="17 20">
    <name type="scientific">Synchytrium endobioticum</name>
    <dbReference type="NCBI Taxonomy" id="286115"/>
    <lineage>
        <taxon>Eukaryota</taxon>
        <taxon>Fungi</taxon>
        <taxon>Fungi incertae sedis</taxon>
        <taxon>Chytridiomycota</taxon>
        <taxon>Chytridiomycota incertae sedis</taxon>
        <taxon>Chytridiomycetes</taxon>
        <taxon>Synchytriales</taxon>
        <taxon>Synchytriaceae</taxon>
        <taxon>Synchytrium</taxon>
    </lineage>
</organism>
<dbReference type="SUPFAM" id="SSF52540">
    <property type="entry name" value="P-loop containing nucleoside triphosphate hydrolases"/>
    <property type="match status" value="1"/>
</dbReference>
<evidence type="ECO:0000259" key="15">
    <source>
        <dbReference type="PROSITE" id="PS51456"/>
    </source>
</evidence>
<feature type="transmembrane region" description="Helical" evidence="14">
    <location>
        <begin position="1447"/>
        <end position="1468"/>
    </location>
</feature>
<feature type="transmembrane region" description="Helical" evidence="14">
    <location>
        <begin position="808"/>
        <end position="832"/>
    </location>
</feature>
<gene>
    <name evidence="18" type="primary">SENM328</name>
    <name evidence="17" type="ORF">SeLEV6574_g01864</name>
    <name evidence="18" type="ORF">SeMB42_g00328</name>
</gene>
<dbReference type="GO" id="GO:0006031">
    <property type="term" value="P:chitin biosynthetic process"/>
    <property type="evidence" value="ECO:0007669"/>
    <property type="project" value="TreeGrafter"/>
</dbReference>
<dbReference type="GO" id="GO:0031505">
    <property type="term" value="P:fungal-type cell wall organization"/>
    <property type="evidence" value="ECO:0007669"/>
    <property type="project" value="TreeGrafter"/>
</dbReference>
<dbReference type="InterPro" id="IPR001609">
    <property type="entry name" value="Myosin_head_motor_dom-like"/>
</dbReference>
<dbReference type="Gene3D" id="1.20.120.720">
    <property type="entry name" value="Myosin VI head, motor domain, U50 subdomain"/>
    <property type="match status" value="1"/>
</dbReference>
<evidence type="ECO:0000256" key="2">
    <source>
        <dbReference type="ARBA" id="ARBA00012543"/>
    </source>
</evidence>
<dbReference type="Gene3D" id="1.20.58.530">
    <property type="match status" value="1"/>
</dbReference>
<dbReference type="PROSITE" id="PS51456">
    <property type="entry name" value="MYOSIN_MOTOR"/>
    <property type="match status" value="1"/>
</dbReference>
<feature type="compositionally biased region" description="Polar residues" evidence="13">
    <location>
        <begin position="1706"/>
        <end position="1725"/>
    </location>
</feature>
<dbReference type="InterPro" id="IPR036400">
    <property type="entry name" value="Cyt_B5-like_heme/steroid_sf"/>
</dbReference>
<keyword evidence="19" id="KW-1185">Reference proteome</keyword>
<keyword evidence="9 14" id="KW-0472">Membrane</keyword>
<reference evidence="19 20" key="1">
    <citation type="journal article" date="2019" name="Sci. Rep.">
        <title>Comparative genomics of chytrid fungi reveal insights into the obligate biotrophic and pathogenic lifestyle of Synchytrium endobioticum.</title>
        <authorList>
            <person name="van de Vossenberg B.T.L.H."/>
            <person name="Warris S."/>
            <person name="Nguyen H.D.T."/>
            <person name="van Gent-Pelzer M.P.E."/>
            <person name="Joly D.L."/>
            <person name="van de Geest H.C."/>
            <person name="Bonants P.J.M."/>
            <person name="Smith D.S."/>
            <person name="Levesque C.A."/>
            <person name="van der Lee T.A.J."/>
        </authorList>
    </citation>
    <scope>NUCLEOTIDE SEQUENCE [LARGE SCALE GENOMIC DNA]</scope>
    <source>
        <strain evidence="17 20">LEV6574</strain>
        <strain evidence="18 19">MB42</strain>
    </source>
</reference>
<dbReference type="OrthoDB" id="370884at2759"/>
<dbReference type="SMART" id="SM00242">
    <property type="entry name" value="MYSc"/>
    <property type="match status" value="1"/>
</dbReference>
<dbReference type="Pfam" id="PF08766">
    <property type="entry name" value="DEK_C"/>
    <property type="match status" value="1"/>
</dbReference>
<dbReference type="GO" id="GO:0016459">
    <property type="term" value="C:myosin complex"/>
    <property type="evidence" value="ECO:0007669"/>
    <property type="project" value="UniProtKB-KW"/>
</dbReference>
<dbReference type="SUPFAM" id="SSF53448">
    <property type="entry name" value="Nucleotide-diphospho-sugar transferases"/>
    <property type="match status" value="1"/>
</dbReference>
<evidence type="ECO:0000256" key="12">
    <source>
        <dbReference type="PROSITE-ProRule" id="PRU00782"/>
    </source>
</evidence>
<keyword evidence="12" id="KW-0009">Actin-binding</keyword>
<evidence type="ECO:0000256" key="3">
    <source>
        <dbReference type="ARBA" id="ARBA00022475"/>
    </source>
</evidence>
<feature type="domain" description="DEK-C" evidence="16">
    <location>
        <begin position="1735"/>
        <end position="1790"/>
    </location>
</feature>
<keyword evidence="12" id="KW-0067">ATP-binding</keyword>
<feature type="transmembrane region" description="Helical" evidence="14">
    <location>
        <begin position="1502"/>
        <end position="1525"/>
    </location>
</feature>
<comment type="subcellular location">
    <subcellularLocation>
        <location evidence="1">Cell membrane</location>
        <topology evidence="1">Multi-pass membrane protein</topology>
    </subcellularLocation>
</comment>
<evidence type="ECO:0000256" key="13">
    <source>
        <dbReference type="SAM" id="MobiDB-lite"/>
    </source>
</evidence>
<feature type="transmembrane region" description="Helical" evidence="14">
    <location>
        <begin position="772"/>
        <end position="796"/>
    </location>
</feature>
<keyword evidence="3" id="KW-1003">Cell membrane</keyword>
<dbReference type="InterPro" id="IPR029044">
    <property type="entry name" value="Nucleotide-diphossugar_trans"/>
</dbReference>
<dbReference type="EMBL" id="QEAM01000046">
    <property type="protein sequence ID" value="TPX48765.1"/>
    <property type="molecule type" value="Genomic_DNA"/>
</dbReference>
<dbReference type="Pfam" id="PF03142">
    <property type="entry name" value="Chitin_synth_2"/>
    <property type="match status" value="1"/>
</dbReference>
<keyword evidence="5" id="KW-0808">Transferase</keyword>
<dbReference type="EC" id="2.4.1.16" evidence="2"/>
<proteinExistence type="inferred from homology"/>
<sequence length="1796" mass="200855">MAHAKRSSRTASNGAIAVDYSTINDLSGHILQDDIANIIHARNAQGQPYTFIGHDTLIAVQPSIQDHQTHSTTYAQPAVSNAVPTHLFELANRVHRHLVYDDEDQTIVMLGEAGSGKTVASRMLINQLFSLSTSSSRISNAIKPLNVILEAFSNDTTPTRRFGCYQEIQYAAGKICGLKLLSYNLNTTHLNFKIFHQLLSGATSEEKLEWNFTNEKYAYLPGYHSKDKSNASESGHLDKLRESLKAMKIGKSKQDLLFRLLAGILHLGNIEFVNNDEATDQNEACAIKYVHELDVTADLFGVSSKDLEFALTCKSRLVKNQVYTAYLDVATARRERDALAFTLYRLVFTYIVEKINTRLDTDEFDRFIGIIDFPGMVSPTVKSLQEMLVNYSQEQLLNAFRNCAVLQPASGLAAEGLPVPSLTPSQAHPLAAHVIPAINNESNAAKPSDTNIMNELASKKAGIIVSGSNSFIVQHCSSMNVDYQLGEFATCNVTSLSADHVALFTGDQSTISPSSNTIARFLFSDPSVVVKSRDDAVTDGVAAVNTLKRRPTKRNRSKPLTVKTFADEVVQGLKELLSILEESRPWFVACIAVHDGVVDSKTIDVQLLRHGILELVEARVEGSYPNSLPFIDFIGRYGTLLGIANDDKPIRAQCEHVAATLPQRSIFIGTTRVFLSESTWYDFEKKLEASLPKVEHFKAEATGYAESMTDASDYGDSDQPAKDDASQTYEKGRDIEAQYTVPAVLPSQMDADEKKEFIIEEEAKPRTTMSRRAWVCITWSLTWLVPSFILSCCGMKRPDVRMAWREKIALCIIIFFMCAAFLFFIIGLGRVICPRQPILTPQELTSHIDPKDVWISAYGRVYQINDLVKSHGSSYNVQNFQFANYLGQDVSYLFYKVPLWEMYCPGVPRPQTGWDNVVTRPTTSYAHDGLDSTGQPKLYLEYMNRYVKYRLGYSKDYIVQQANQQNRLLVIYDNVYDVSTYYNAANHPFGINGYAETIFNSKFGEDASLAWNEFRKVNATLANQQLNCMNNMFYIGAIDRRNDIVCQFSNYVLLGSSVLLMSVIGFKFLAALQCGSRQDPEDLDKFVIIQVPCYTEGPESLARTFESVAATRYDDKRKLMFVICDGMIIGSGNDRPTPQIVLDILGVDMSAQDPPAVAFESLGEGNRQLNYAKVYSGLYEFQGRSLPFVVVVKVGKPSERQKAGNRGKRDSQLVLMRFLSRVHFGAPLNPLEVEAYHHIKNIIGVNPSFYEFMLMVDADTEVYPDSLNRLVAYMQHDSKVMGLCGETLLTNEKDSVITMIQVYEYFISHHLAKQFESLFGSVTCLPGCFCMYRIRTPTKNIPLLISPALITEYAENRVETLHMKNLLLLGEDRYLTTLAMKHFPHMKLCFTPDAVCRTYAPSTWSVLKSQRRRWINSTVHNLVELVSLNQLCGFCCFSMRFVVFLDLFSTVLQPATILYVGYLIYSIAFTDSTFPVISIVLIGSIYGLQVIIFMLKQQWSQIIWMIIYILAMPIFTFYLPCYAFYRFDDFGWGSTRVVVGENGKKTTYSSDVEAFDKSSIPLTKWAEVEEDIGKRALEAKKKNAEVFDRLSGVGSIADTETVYAASSYGGSQYYVNGMPSNVLAHPTSYAGSIYSMAPAGQAQMRIIPQPQSPSIFGIGAVSVASSPSVITSLPPHHVQQQSTPVLRPPSQIFAPISRNSFDGDRPTSSPSTPKLVNSVNSSGTESPRHHSTTAFPSDSDIEKEVRNVLDASDLMTTSKKQVRKAVSQHLGVNLDNKKSFINEVIENYLIQKEQRN</sequence>
<dbReference type="PANTHER" id="PTHR22914:SF13">
    <property type="entry name" value="CHITIN SYNTHASE"/>
    <property type="match status" value="1"/>
</dbReference>